<dbReference type="RefSeq" id="WP_319832524.1">
    <property type="nucleotide sequence ID" value="NZ_CP138858.1"/>
</dbReference>
<gene>
    <name evidence="1" type="ORF">SH580_19695</name>
</gene>
<keyword evidence="2" id="KW-1185">Reference proteome</keyword>
<proteinExistence type="predicted"/>
<name>A0ABZ0RLJ5_9BACT</name>
<accession>A0ABZ0RLJ5</accession>
<reference evidence="1 2" key="1">
    <citation type="submission" date="2023-11" db="EMBL/GenBank/DDBJ databases">
        <title>Coraliomargarita sp. nov., isolated from marine algae.</title>
        <authorList>
            <person name="Lee J.K."/>
            <person name="Baek J.H."/>
            <person name="Kim J.M."/>
            <person name="Choi D.G."/>
            <person name="Jeon C.O."/>
        </authorList>
    </citation>
    <scope>NUCLEOTIDE SEQUENCE [LARGE SCALE GENOMIC DNA]</scope>
    <source>
        <strain evidence="1 2">J2-16</strain>
    </source>
</reference>
<protein>
    <submittedName>
        <fullName evidence="1">Uncharacterized protein</fullName>
    </submittedName>
</protein>
<organism evidence="1 2">
    <name type="scientific">Coraliomargarita algicola</name>
    <dbReference type="NCBI Taxonomy" id="3092156"/>
    <lineage>
        <taxon>Bacteria</taxon>
        <taxon>Pseudomonadati</taxon>
        <taxon>Verrucomicrobiota</taxon>
        <taxon>Opitutia</taxon>
        <taxon>Puniceicoccales</taxon>
        <taxon>Coraliomargaritaceae</taxon>
        <taxon>Coraliomargarita</taxon>
    </lineage>
</organism>
<evidence type="ECO:0000313" key="2">
    <source>
        <dbReference type="Proteomes" id="UP001324993"/>
    </source>
</evidence>
<evidence type="ECO:0000313" key="1">
    <source>
        <dbReference type="EMBL" id="WPJ95645.1"/>
    </source>
</evidence>
<dbReference type="EMBL" id="CP138858">
    <property type="protein sequence ID" value="WPJ95645.1"/>
    <property type="molecule type" value="Genomic_DNA"/>
</dbReference>
<dbReference type="Proteomes" id="UP001324993">
    <property type="component" value="Chromosome"/>
</dbReference>
<sequence length="119" mass="13139">MDKPTKIELEKAQADFLAARKVISAAQNAERNERLQAEQQAKIDAKLSAYKERVASFFDRLQHRLQEAESVAEQNLPSAAGDLNTDEAFVSACWQIAALRVALEYKAAAYAEAGIEVDV</sequence>